<dbReference type="InterPro" id="IPR029001">
    <property type="entry name" value="ITPase-like_fam"/>
</dbReference>
<dbReference type="EMBL" id="IAAA01023061">
    <property type="protein sequence ID" value="LAA07919.1"/>
    <property type="molecule type" value="mRNA"/>
</dbReference>
<evidence type="ECO:0000256" key="2">
    <source>
        <dbReference type="ARBA" id="ARBA00022801"/>
    </source>
</evidence>
<proteinExistence type="evidence at transcript level"/>
<evidence type="ECO:0000313" key="3">
    <source>
        <dbReference type="EMBL" id="LAA07925.1"/>
    </source>
</evidence>
<dbReference type="GO" id="GO:0008168">
    <property type="term" value="F:methyltransferase activity"/>
    <property type="evidence" value="ECO:0007669"/>
    <property type="project" value="UniProtKB-KW"/>
</dbReference>
<dbReference type="PANTHER" id="PTHR43213:SF5">
    <property type="entry name" value="BIFUNCTIONAL DTTP_UTP PYROPHOSPHATASE_METHYLTRANSFERASE PROTEIN-RELATED"/>
    <property type="match status" value="1"/>
</dbReference>
<sequence length="215" mass="24222">MIQQYLSRLAQRQIVLASGSPRRKKILSNVGLIVKAVPSTFEENLELSDFSSVHEFAVETARCKALEVWNRLKISKVKPDLIISADTVVYFAGEVFPKPRFKEKAVGILEKLSGQTHKVVTGVALVIVDYSKEEIEFEVKTFYEETEVEFCELSPEMIRTYVETNEPLDKAGGYAIQGVGGTFVQSIHGDYFNVVGFPLHKFCCEIYKLCSENLL</sequence>
<dbReference type="InterPro" id="IPR003697">
    <property type="entry name" value="Maf-like"/>
</dbReference>
<dbReference type="GO" id="GO:0032259">
    <property type="term" value="P:methylation"/>
    <property type="evidence" value="ECO:0007669"/>
    <property type="project" value="UniProtKB-KW"/>
</dbReference>
<accession>A0A2L2YKP6</accession>
<dbReference type="EMBL" id="IAAA01023063">
    <property type="protein sequence ID" value="LAA07925.1"/>
    <property type="molecule type" value="mRNA"/>
</dbReference>
<protein>
    <submittedName>
        <fullName evidence="3">N-acetylserotonin O-methyltransferase-like protein</fullName>
    </submittedName>
</protein>
<reference evidence="3" key="1">
    <citation type="journal article" date="2016" name="Mol. Ecol. Resour.">
        <title>Evaluation of the impact of RNA preservation methods of spiders for de novo transcriptome assembly.</title>
        <authorList>
            <person name="Kono N."/>
            <person name="Nakamura H."/>
            <person name="Ito Y."/>
            <person name="Tomita M."/>
            <person name="Arakawa K."/>
        </authorList>
    </citation>
    <scope>NUCLEOTIDE SEQUENCE</scope>
    <source>
        <tissue evidence="3">Whole body</tissue>
    </source>
</reference>
<dbReference type="AlphaFoldDB" id="A0A2L2YKP6"/>
<dbReference type="EMBL" id="IAAA01023060">
    <property type="protein sequence ID" value="LAA07917.1"/>
    <property type="molecule type" value="mRNA"/>
</dbReference>
<dbReference type="GO" id="GO:0047429">
    <property type="term" value="F:nucleoside triphosphate diphosphatase activity"/>
    <property type="evidence" value="ECO:0007669"/>
    <property type="project" value="InterPro"/>
</dbReference>
<dbReference type="PIRSF" id="PIRSF006305">
    <property type="entry name" value="Maf"/>
    <property type="match status" value="1"/>
</dbReference>
<comment type="cofactor">
    <cofactor evidence="1">
        <name>a divalent metal cation</name>
        <dbReference type="ChEBI" id="CHEBI:60240"/>
    </cofactor>
</comment>
<name>A0A2L2YKP6_PARTP</name>
<keyword evidence="2" id="KW-0378">Hydrolase</keyword>
<keyword evidence="3" id="KW-0489">Methyltransferase</keyword>
<organism evidence="3">
    <name type="scientific">Parasteatoda tepidariorum</name>
    <name type="common">Common house spider</name>
    <name type="synonym">Achaearanea tepidariorum</name>
    <dbReference type="NCBI Taxonomy" id="114398"/>
    <lineage>
        <taxon>Eukaryota</taxon>
        <taxon>Metazoa</taxon>
        <taxon>Ecdysozoa</taxon>
        <taxon>Arthropoda</taxon>
        <taxon>Chelicerata</taxon>
        <taxon>Arachnida</taxon>
        <taxon>Araneae</taxon>
        <taxon>Araneomorphae</taxon>
        <taxon>Entelegynae</taxon>
        <taxon>Araneoidea</taxon>
        <taxon>Theridiidae</taxon>
        <taxon>Parasteatoda</taxon>
    </lineage>
</organism>
<dbReference type="CDD" id="cd00555">
    <property type="entry name" value="Maf"/>
    <property type="match status" value="1"/>
</dbReference>
<dbReference type="SUPFAM" id="SSF52972">
    <property type="entry name" value="ITPase-like"/>
    <property type="match status" value="1"/>
</dbReference>
<dbReference type="EMBL" id="IAAA01023062">
    <property type="protein sequence ID" value="LAA07921.1"/>
    <property type="molecule type" value="mRNA"/>
</dbReference>
<dbReference type="PANTHER" id="PTHR43213">
    <property type="entry name" value="BIFUNCTIONAL DTTP/UTP PYROPHOSPHATASE/METHYLTRANSFERASE PROTEIN-RELATED"/>
    <property type="match status" value="1"/>
</dbReference>
<dbReference type="Pfam" id="PF02545">
    <property type="entry name" value="Maf"/>
    <property type="match status" value="1"/>
</dbReference>
<keyword evidence="3" id="KW-0808">Transferase</keyword>
<dbReference type="NCBIfam" id="TIGR00172">
    <property type="entry name" value="maf"/>
    <property type="match status" value="1"/>
</dbReference>
<evidence type="ECO:0000256" key="1">
    <source>
        <dbReference type="ARBA" id="ARBA00001968"/>
    </source>
</evidence>
<dbReference type="OrthoDB" id="6435294at2759"/>
<dbReference type="HAMAP" id="MF_00528">
    <property type="entry name" value="Maf"/>
    <property type="match status" value="1"/>
</dbReference>
<dbReference type="Gene3D" id="3.90.950.10">
    <property type="match status" value="1"/>
</dbReference>